<evidence type="ECO:0000256" key="2">
    <source>
        <dbReference type="ARBA" id="ARBA00023242"/>
    </source>
</evidence>
<evidence type="ECO:0000313" key="5">
    <source>
        <dbReference type="EMBL" id="KAJ3052703.1"/>
    </source>
</evidence>
<sequence length="260" mass="29208">MPKAQKDKTRPSLLTAEDRLTRGSATAPDDDIDLDDLLSRATQALKERQEAVISIASQKSPLETVHLDAGTNVASYLSADSPFTPVRLNTAKLVKTTDNSNALDKGGLGISKHGDRTLVAEKPAETIAPELDYDRKQKEKMAKAQETAGPKWFDLPAPEMTEEVKRDLHILQSRGVLDPKRHYKKDTTKGLPKFFQIGTIVEGAADFYSGRLTRKERKEHIIDELMADHDSRRYFKQKAEGIREAKGRVTRKGYKIKKRR</sequence>
<evidence type="ECO:0000313" key="6">
    <source>
        <dbReference type="Proteomes" id="UP001212841"/>
    </source>
</evidence>
<reference evidence="5" key="1">
    <citation type="submission" date="2020-05" db="EMBL/GenBank/DDBJ databases">
        <title>Phylogenomic resolution of chytrid fungi.</title>
        <authorList>
            <person name="Stajich J.E."/>
            <person name="Amses K."/>
            <person name="Simmons R."/>
            <person name="Seto K."/>
            <person name="Myers J."/>
            <person name="Bonds A."/>
            <person name="Quandt C.A."/>
            <person name="Barry K."/>
            <person name="Liu P."/>
            <person name="Grigoriev I."/>
            <person name="Longcore J.E."/>
            <person name="James T.Y."/>
        </authorList>
    </citation>
    <scope>NUCLEOTIDE SEQUENCE</scope>
    <source>
        <strain evidence="5">JEL0318</strain>
    </source>
</reference>
<keyword evidence="2" id="KW-0539">Nucleus</keyword>
<evidence type="ECO:0000259" key="4">
    <source>
        <dbReference type="Pfam" id="PF08698"/>
    </source>
</evidence>
<comment type="caution">
    <text evidence="5">The sequence shown here is derived from an EMBL/GenBank/DDBJ whole genome shotgun (WGS) entry which is preliminary data.</text>
</comment>
<feature type="compositionally biased region" description="Basic and acidic residues" evidence="3">
    <location>
        <begin position="1"/>
        <end position="21"/>
    </location>
</feature>
<dbReference type="PANTHER" id="PTHR21686">
    <property type="entry name" value="DEOXYNUCLEOTIDYLTRANSFERASE TERMINAL-INTERACTING PROTEIN 2"/>
    <property type="match status" value="1"/>
</dbReference>
<dbReference type="GO" id="GO:0005730">
    <property type="term" value="C:nucleolus"/>
    <property type="evidence" value="ECO:0007669"/>
    <property type="project" value="UniProtKB-SubCell"/>
</dbReference>
<organism evidence="5 6">
    <name type="scientific">Rhizophlyctis rosea</name>
    <dbReference type="NCBI Taxonomy" id="64517"/>
    <lineage>
        <taxon>Eukaryota</taxon>
        <taxon>Fungi</taxon>
        <taxon>Fungi incertae sedis</taxon>
        <taxon>Chytridiomycota</taxon>
        <taxon>Chytridiomycota incertae sedis</taxon>
        <taxon>Chytridiomycetes</taxon>
        <taxon>Rhizophlyctidales</taxon>
        <taxon>Rhizophlyctidaceae</taxon>
        <taxon>Rhizophlyctis</taxon>
    </lineage>
</organism>
<dbReference type="GO" id="GO:0003723">
    <property type="term" value="F:RNA binding"/>
    <property type="evidence" value="ECO:0007669"/>
    <property type="project" value="TreeGrafter"/>
</dbReference>
<feature type="domain" description="Fcf2 pre-rRNA processing C-terminal" evidence="4">
    <location>
        <begin position="145"/>
        <end position="238"/>
    </location>
</feature>
<dbReference type="PANTHER" id="PTHR21686:SF12">
    <property type="entry name" value="DEOXYNUCLEOTIDYLTRANSFERASE TERMINAL-INTERACTING PROTEIN 2"/>
    <property type="match status" value="1"/>
</dbReference>
<dbReference type="GO" id="GO:0006396">
    <property type="term" value="P:RNA processing"/>
    <property type="evidence" value="ECO:0007669"/>
    <property type="project" value="TreeGrafter"/>
</dbReference>
<name>A0AAD5SEQ0_9FUNG</name>
<evidence type="ECO:0000256" key="3">
    <source>
        <dbReference type="SAM" id="MobiDB-lite"/>
    </source>
</evidence>
<dbReference type="InterPro" id="IPR014810">
    <property type="entry name" value="Fcf2_C"/>
</dbReference>
<protein>
    <recommendedName>
        <fullName evidence="4">Fcf2 pre-rRNA processing C-terminal domain-containing protein</fullName>
    </recommendedName>
</protein>
<dbReference type="InterPro" id="IPR039883">
    <property type="entry name" value="Fcf2/DNTTIP2"/>
</dbReference>
<gene>
    <name evidence="5" type="ORF">HK097_005828</name>
</gene>
<dbReference type="AlphaFoldDB" id="A0AAD5SEQ0"/>
<accession>A0AAD5SEQ0</accession>
<dbReference type="Proteomes" id="UP001212841">
    <property type="component" value="Unassembled WGS sequence"/>
</dbReference>
<proteinExistence type="predicted"/>
<comment type="subcellular location">
    <subcellularLocation>
        <location evidence="1">Nucleus</location>
        <location evidence="1">Nucleolus</location>
    </subcellularLocation>
</comment>
<feature type="region of interest" description="Disordered" evidence="3">
    <location>
        <begin position="1"/>
        <end position="31"/>
    </location>
</feature>
<dbReference type="EMBL" id="JADGJD010000273">
    <property type="protein sequence ID" value="KAJ3052703.1"/>
    <property type="molecule type" value="Genomic_DNA"/>
</dbReference>
<dbReference type="Pfam" id="PF08698">
    <property type="entry name" value="Fcf2"/>
    <property type="match status" value="1"/>
</dbReference>
<evidence type="ECO:0000256" key="1">
    <source>
        <dbReference type="ARBA" id="ARBA00004604"/>
    </source>
</evidence>
<keyword evidence="6" id="KW-1185">Reference proteome</keyword>